<evidence type="ECO:0000313" key="1">
    <source>
        <dbReference type="EMBL" id="MBB5840001.1"/>
    </source>
</evidence>
<protein>
    <submittedName>
        <fullName evidence="1">Uncharacterized protein</fullName>
    </submittedName>
</protein>
<organism evidence="1 2">
    <name type="scientific">Kribbella italica</name>
    <dbReference type="NCBI Taxonomy" id="1540520"/>
    <lineage>
        <taxon>Bacteria</taxon>
        <taxon>Bacillati</taxon>
        <taxon>Actinomycetota</taxon>
        <taxon>Actinomycetes</taxon>
        <taxon>Propionibacteriales</taxon>
        <taxon>Kribbellaceae</taxon>
        <taxon>Kribbella</taxon>
    </lineage>
</organism>
<evidence type="ECO:0000313" key="2">
    <source>
        <dbReference type="Proteomes" id="UP000549971"/>
    </source>
</evidence>
<dbReference type="EMBL" id="JACHMY010000001">
    <property type="protein sequence ID" value="MBB5840001.1"/>
    <property type="molecule type" value="Genomic_DNA"/>
</dbReference>
<reference evidence="1 2" key="1">
    <citation type="submission" date="2020-08" db="EMBL/GenBank/DDBJ databases">
        <title>Sequencing the genomes of 1000 actinobacteria strains.</title>
        <authorList>
            <person name="Klenk H.-P."/>
        </authorList>
    </citation>
    <scope>NUCLEOTIDE SEQUENCE [LARGE SCALE GENOMIC DNA]</scope>
    <source>
        <strain evidence="1 2">DSM 28967</strain>
    </source>
</reference>
<dbReference type="RefSeq" id="WP_184802056.1">
    <property type="nucleotide sequence ID" value="NZ_JACHMY010000001.1"/>
</dbReference>
<comment type="caution">
    <text evidence="1">The sequence shown here is derived from an EMBL/GenBank/DDBJ whole genome shotgun (WGS) entry which is preliminary data.</text>
</comment>
<gene>
    <name evidence="1" type="ORF">HDA39_006735</name>
</gene>
<accession>A0A7W9MXD3</accession>
<keyword evidence="2" id="KW-1185">Reference proteome</keyword>
<proteinExistence type="predicted"/>
<sequence>MFFGTKTDPNNVAGCKRCKGKGVVGNGFKGRKPCPSCLARQGHRNGAWEKAHGRFDQRTR</sequence>
<dbReference type="Proteomes" id="UP000549971">
    <property type="component" value="Unassembled WGS sequence"/>
</dbReference>
<name>A0A7W9MXD3_9ACTN</name>
<dbReference type="AlphaFoldDB" id="A0A7W9MXD3"/>